<protein>
    <submittedName>
        <fullName evidence="3">Uncharacterized protein</fullName>
    </submittedName>
</protein>
<dbReference type="EMBL" id="ML993955">
    <property type="protein sequence ID" value="KAF2201949.1"/>
    <property type="molecule type" value="Genomic_DNA"/>
</dbReference>
<dbReference type="AlphaFoldDB" id="A0A9P4JRJ8"/>
<gene>
    <name evidence="3" type="ORF">GQ43DRAFT_17108</name>
</gene>
<feature type="region of interest" description="Disordered" evidence="1">
    <location>
        <begin position="1"/>
        <end position="106"/>
    </location>
</feature>
<organism evidence="3 4">
    <name type="scientific">Delitschia confertaspora ATCC 74209</name>
    <dbReference type="NCBI Taxonomy" id="1513339"/>
    <lineage>
        <taxon>Eukaryota</taxon>
        <taxon>Fungi</taxon>
        <taxon>Dikarya</taxon>
        <taxon>Ascomycota</taxon>
        <taxon>Pezizomycotina</taxon>
        <taxon>Dothideomycetes</taxon>
        <taxon>Pleosporomycetidae</taxon>
        <taxon>Pleosporales</taxon>
        <taxon>Delitschiaceae</taxon>
        <taxon>Delitschia</taxon>
    </lineage>
</organism>
<evidence type="ECO:0000313" key="3">
    <source>
        <dbReference type="EMBL" id="KAF2201949.1"/>
    </source>
</evidence>
<keyword evidence="2" id="KW-0472">Membrane</keyword>
<proteinExistence type="predicted"/>
<dbReference type="Proteomes" id="UP000799536">
    <property type="component" value="Unassembled WGS sequence"/>
</dbReference>
<keyword evidence="4" id="KW-1185">Reference proteome</keyword>
<name>A0A9P4JRJ8_9PLEO</name>
<feature type="compositionally biased region" description="Low complexity" evidence="1">
    <location>
        <begin position="14"/>
        <end position="29"/>
    </location>
</feature>
<evidence type="ECO:0000256" key="2">
    <source>
        <dbReference type="SAM" id="Phobius"/>
    </source>
</evidence>
<keyword evidence="2" id="KW-1133">Transmembrane helix</keyword>
<accession>A0A9P4JRJ8</accession>
<sequence length="300" mass="33320">MEPQPPPMTFNPASHSPQQHPHHYYIPSQRRYSQQDEHDHYSNPAHSQLAGRGHDSVLSHQFSPKGSSPPSPRSSVSSAGRHRRAATSEIEPIETQPRSPRNVPYPAQAHVVDPEKAVTASPRHCPTRAPNTHVSSSNADVTAVLYESADYNEKGPEEKAVQLLLYLSGPCAFLSLVITLWTLFSLFIALLLQPFRICTARQNLSTQLKTFLAPPLNLHLHLIYSYSSATDYSIPLLIIIHLLSPLVASGVAVMAWTSAFFWCFSALLGDPAGQDGHNDGKDSILGVRNWWDRWLSRALR</sequence>
<feature type="transmembrane region" description="Helical" evidence="2">
    <location>
        <begin position="236"/>
        <end position="262"/>
    </location>
</feature>
<keyword evidence="2" id="KW-0812">Transmembrane</keyword>
<feature type="transmembrane region" description="Helical" evidence="2">
    <location>
        <begin position="172"/>
        <end position="192"/>
    </location>
</feature>
<dbReference type="OrthoDB" id="5420214at2759"/>
<evidence type="ECO:0000313" key="4">
    <source>
        <dbReference type="Proteomes" id="UP000799536"/>
    </source>
</evidence>
<reference evidence="3" key="1">
    <citation type="journal article" date="2020" name="Stud. Mycol.">
        <title>101 Dothideomycetes genomes: a test case for predicting lifestyles and emergence of pathogens.</title>
        <authorList>
            <person name="Haridas S."/>
            <person name="Albert R."/>
            <person name="Binder M."/>
            <person name="Bloem J."/>
            <person name="Labutti K."/>
            <person name="Salamov A."/>
            <person name="Andreopoulos B."/>
            <person name="Baker S."/>
            <person name="Barry K."/>
            <person name="Bills G."/>
            <person name="Bluhm B."/>
            <person name="Cannon C."/>
            <person name="Castanera R."/>
            <person name="Culley D."/>
            <person name="Daum C."/>
            <person name="Ezra D."/>
            <person name="Gonzalez J."/>
            <person name="Henrissat B."/>
            <person name="Kuo A."/>
            <person name="Liang C."/>
            <person name="Lipzen A."/>
            <person name="Lutzoni F."/>
            <person name="Magnuson J."/>
            <person name="Mondo S."/>
            <person name="Nolan M."/>
            <person name="Ohm R."/>
            <person name="Pangilinan J."/>
            <person name="Park H.-J."/>
            <person name="Ramirez L."/>
            <person name="Alfaro M."/>
            <person name="Sun H."/>
            <person name="Tritt A."/>
            <person name="Yoshinaga Y."/>
            <person name="Zwiers L.-H."/>
            <person name="Turgeon B."/>
            <person name="Goodwin S."/>
            <person name="Spatafora J."/>
            <person name="Crous P."/>
            <person name="Grigoriev I."/>
        </authorList>
    </citation>
    <scope>NUCLEOTIDE SEQUENCE</scope>
    <source>
        <strain evidence="3">ATCC 74209</strain>
    </source>
</reference>
<evidence type="ECO:0000256" key="1">
    <source>
        <dbReference type="SAM" id="MobiDB-lite"/>
    </source>
</evidence>
<comment type="caution">
    <text evidence="3">The sequence shown here is derived from an EMBL/GenBank/DDBJ whole genome shotgun (WGS) entry which is preliminary data.</text>
</comment>